<organism evidence="1 2">
    <name type="scientific">Ligilactobacillus ruminis</name>
    <dbReference type="NCBI Taxonomy" id="1623"/>
    <lineage>
        <taxon>Bacteria</taxon>
        <taxon>Bacillati</taxon>
        <taxon>Bacillota</taxon>
        <taxon>Bacilli</taxon>
        <taxon>Lactobacillales</taxon>
        <taxon>Lactobacillaceae</taxon>
        <taxon>Ligilactobacillus</taxon>
    </lineage>
</organism>
<reference evidence="1" key="1">
    <citation type="submission" date="2023-02" db="EMBL/GenBank/DDBJ databases">
        <title>Complete genome sequence of Lactobacillus ruminis CACC888 isolated from Pig feces.</title>
        <authorList>
            <person name="Park S."/>
            <person name="Park M.A."/>
            <person name="Kim D.-H."/>
            <person name="Kim Y."/>
        </authorList>
    </citation>
    <scope>NUCLEOTIDE SEQUENCE</scope>
    <source>
        <strain evidence="1">CACC888</strain>
    </source>
</reference>
<sequence>MERDNILYKIRRKGQVIAHKLFSDKAMCKFYSRILLKKKVDLDNPKTFNEKVQWSKINDYDTNSLVIQCADKYRVRQYIEGKGYDNILVPLIGDWEKPDDIDWNKLPNKFVLKCNHGCAYNIVVKDKVNANEHSIKKQLKKWMKEDFGAYNIEPHYSKIKPHITCEQYLGDCITDYKFFCFNGKPKYMYVSSDLIHDRQAQIGFFYLDGTKMPLIRDDYAPMNIDQLPEFFDEMKETAKKLSEDFPFVRVDFFIANDTYYFAELTFSPSAGMMPFNPEKYDLEWGNELDISEEMRKIGENK</sequence>
<accession>A0AAQ3AUB5</accession>
<dbReference type="RefSeq" id="WP_273745453.1">
    <property type="nucleotide sequence ID" value="NZ_CP117692.1"/>
</dbReference>
<dbReference type="InterPro" id="IPR029465">
    <property type="entry name" value="ATPgrasp_TupA"/>
</dbReference>
<evidence type="ECO:0000313" key="1">
    <source>
        <dbReference type="EMBL" id="WDC82814.1"/>
    </source>
</evidence>
<evidence type="ECO:0000313" key="2">
    <source>
        <dbReference type="Proteomes" id="UP001222683"/>
    </source>
</evidence>
<dbReference type="Pfam" id="PF14305">
    <property type="entry name" value="ATPgrasp_TupA"/>
    <property type="match status" value="1"/>
</dbReference>
<protein>
    <submittedName>
        <fullName evidence="1">ATP-grasp fold amidoligase family protein</fullName>
    </submittedName>
</protein>
<dbReference type="EMBL" id="CP117692">
    <property type="protein sequence ID" value="WDC82814.1"/>
    <property type="molecule type" value="Genomic_DNA"/>
</dbReference>
<dbReference type="Proteomes" id="UP001222683">
    <property type="component" value="Chromosome"/>
</dbReference>
<name>A0AAQ3AUB5_9LACO</name>
<dbReference type="AlphaFoldDB" id="A0AAQ3AUB5"/>
<gene>
    <name evidence="1" type="ORF">PSR59_04180</name>
</gene>
<proteinExistence type="predicted"/>